<dbReference type="InterPro" id="IPR002641">
    <property type="entry name" value="PNPLA_dom"/>
</dbReference>
<dbReference type="PRINTS" id="PR00381">
    <property type="entry name" value="KINESINLIGHT"/>
</dbReference>
<dbReference type="Pfam" id="PF00931">
    <property type="entry name" value="NB-ARC"/>
    <property type="match status" value="1"/>
</dbReference>
<feature type="short sequence motif" description="GXGXXG" evidence="2">
    <location>
        <begin position="1305"/>
        <end position="1310"/>
    </location>
</feature>
<dbReference type="Gene3D" id="3.40.50.300">
    <property type="entry name" value="P-loop containing nucleotide triphosphate hydrolases"/>
    <property type="match status" value="2"/>
</dbReference>
<dbReference type="InterPro" id="IPR053137">
    <property type="entry name" value="NLR-like"/>
</dbReference>
<dbReference type="GO" id="GO:0043531">
    <property type="term" value="F:ADP binding"/>
    <property type="evidence" value="ECO:0007669"/>
    <property type="project" value="InterPro"/>
</dbReference>
<dbReference type="SMART" id="SM00028">
    <property type="entry name" value="TPR"/>
    <property type="match status" value="7"/>
</dbReference>
<feature type="short sequence motif" description="GXGXXG" evidence="2">
    <location>
        <begin position="18"/>
        <end position="23"/>
    </location>
</feature>
<organism evidence="5 6">
    <name type="scientific">Rhizoctonia solani</name>
    <dbReference type="NCBI Taxonomy" id="456999"/>
    <lineage>
        <taxon>Eukaryota</taxon>
        <taxon>Fungi</taxon>
        <taxon>Dikarya</taxon>
        <taxon>Basidiomycota</taxon>
        <taxon>Agaricomycotina</taxon>
        <taxon>Agaricomycetes</taxon>
        <taxon>Cantharellales</taxon>
        <taxon>Ceratobasidiaceae</taxon>
        <taxon>Rhizoctonia</taxon>
    </lineage>
</organism>
<dbReference type="Gene3D" id="1.25.40.10">
    <property type="entry name" value="Tetratricopeptide repeat domain"/>
    <property type="match status" value="3"/>
</dbReference>
<dbReference type="Pfam" id="PF13424">
    <property type="entry name" value="TPR_12"/>
    <property type="match status" value="2"/>
</dbReference>
<dbReference type="PANTHER" id="PTHR46082:SF6">
    <property type="entry name" value="AAA+ ATPASE DOMAIN-CONTAINING PROTEIN-RELATED"/>
    <property type="match status" value="1"/>
</dbReference>
<dbReference type="InterPro" id="IPR002182">
    <property type="entry name" value="NB-ARC"/>
</dbReference>
<dbReference type="Pfam" id="PF01734">
    <property type="entry name" value="Patatin"/>
    <property type="match status" value="2"/>
</dbReference>
<dbReference type="SUPFAM" id="SSF52540">
    <property type="entry name" value="P-loop containing nucleoside triphosphate hydrolases"/>
    <property type="match status" value="2"/>
</dbReference>
<evidence type="ECO:0000256" key="2">
    <source>
        <dbReference type="PROSITE-ProRule" id="PRU01161"/>
    </source>
</evidence>
<evidence type="ECO:0000259" key="4">
    <source>
        <dbReference type="PROSITE" id="PS51635"/>
    </source>
</evidence>
<proteinExistence type="predicted"/>
<gene>
    <name evidence="5" type="ORF">RDB_LOCUS57661</name>
</gene>
<dbReference type="InterPro" id="IPR019734">
    <property type="entry name" value="TPR_rpt"/>
</dbReference>
<dbReference type="InterPro" id="IPR027417">
    <property type="entry name" value="P-loop_NTPase"/>
</dbReference>
<dbReference type="GO" id="GO:0046486">
    <property type="term" value="P:glycerolipid metabolic process"/>
    <property type="evidence" value="ECO:0007669"/>
    <property type="project" value="UniProtKB-ARBA"/>
</dbReference>
<dbReference type="Pfam" id="PF13374">
    <property type="entry name" value="TPR_10"/>
    <property type="match status" value="4"/>
</dbReference>
<dbReference type="PROSITE" id="PS51635">
    <property type="entry name" value="PNPLA"/>
    <property type="match status" value="2"/>
</dbReference>
<sequence>MLNAQDLDKGLNILCIDGGGVRGLTPLIILHEIMRRIENARAINIHPHEHFDVIAGTGTGGISACMLGRLQMPIDKAVREYAKFVKNVFKDRKRIGSTMYKGTKLQEALKLMVRETTGNEAEMMNNGRTSDGCKTVVLAMARHNMNASLPTMFRSYSIPTGAGPECTIVNALYATMAHPDLFKSIEIIHSGVSQSFVGGEIGCSNPLAHVLSEVKRLYPDRHVSCIISIGAGHARTIQVPNPSRWYRNQDAVVMRDMATDSERVAEEVAMRFNGGDGVYFRFNVDQGMRNMKGGSWEKLGETTQHTQAYLQRNETNQKLNEAMRASTKRREAVSTTQAAGGDLMGTTGFKRCPAPTIFYTGQENENTQVAACITGGKDERRVCVIYGLGGVGKTQLALNVIGRTWDEWDHIIYVDASSNEALEKSFKEFAEAKYLGESYKDAISWLESCGERWLVVFDSADTPSTNIRQYIPAMGRGGSVLITTRLPDLARFAVGPGSVCHLSGMSLADGTSLLFKVAASAGNRHFPDEDAKAAEELVKDFGCLALAIVHAGALIAHSPDMTTISKYRSLFLSQRQRMLEEYKNLPPTAKLDGHGDTVFTTWKKSYDQLEPGSRELLWLCAYFHYDGIAEEIFRRAAQKMYSKLYPLPLSDLESQARNRVEQYLSTFLDRDRDWDAIEFAGVVADLRSHSLIEFDRTNRTYHLHVLVHDWAKTIVPYEPEFAIECAAMVLSLSIDGEEDAESLAFKRRLGPHVSSMLEHSPNLGANHGNYFKEVYSCTGQWIQQSKLETQVLDARKRVLGEGHPDTLGSINTLAVLYSKLGQYEEAMKLEVQVIDARGRLLGEEHPDTVGSINNFAVVCSKMGRYDAAERLGVQVLDIYKQLLGEEHVVTLGSMNNLAVVYSDLGRYGEAEQLEVQVLDTRKRLLGEEHPDTLSSMDNLAAIYLDLGQHDKAEQLEAQVLDIRKRVLGKEHPDTLGSMNTLAVLYSKMGRYDEAEQLGVQVIEAREKLLGEEHPDTLGSINNFAAVCLKLGQYDAAEQLGVQVLDICKQLLGEEHPDTLSSANNLATVYLAQSRWNEAKALSMQVLDSTQQVLGEIHPHTFESMVNLGLVYSELGRIDEAKYLTNKALTSSQRVLGRDHPITKQTANILASLDQPRDKSYQLNALTFITPKELSYTNGPIQMPGGGQHAQPDASQTRPIESGSAEPSESPKGRPYNFEPTQTSETLQPHPGPTLGRGEINDSGSAAGPSALDGSGSSQGNPGKGGEGQNTPGRNPGGPPQRPTELNLASQTSRAEQGLNILCIDGGGVRGLSSLVVLREMMYRIHGLEKEDTPKESLRPADWFDLIAGTGTGGVSACMLGRLGMSITTAIKTYSSLMETVFSQRKRTGEHMYKAESLKTFMQSIVKDSTDNQEEKMTTDLPHLNGCNTLVFAMLKHNLNAGTQVMFRSYQTRANPAPDCTIWETLCATMAHPDFFKSIDITEDSLKYTLVSGELGTSNPLAHVLTEVRELYPGRHVSCIMSIGAGHVGTIHIPDSTYHWASLAQGTRIKSMASDSERVAEEMAKRFQGTGVYFRFNVDQGIQDIEADDWEKLSSVNAHTRAYLIKNEVRGNLDDATKAVYEKRAALAVEYIDGRIQCPSMPILFKSCPVPTALFTGWTTEIQAIGNCLVDRIDKQNGKNEGQKICILYGLGGAGKSQLALKVIEHNCDRWVHVIYVDAASSMMIEGTLRDFARAKCLGSTYTHTLQFLQATRDPWLLVFDNADDPSFLDNQT</sequence>
<dbReference type="InterPro" id="IPR011990">
    <property type="entry name" value="TPR-like_helical_dom_sf"/>
</dbReference>
<name>A0A8H3HXF3_9AGAM</name>
<feature type="domain" description="PNPLA" evidence="4">
    <location>
        <begin position="1301"/>
        <end position="1504"/>
    </location>
</feature>
<keyword evidence="1" id="KW-0443">Lipid metabolism</keyword>
<dbReference type="InterPro" id="IPR016035">
    <property type="entry name" value="Acyl_Trfase/lysoPLipase"/>
</dbReference>
<dbReference type="SUPFAM" id="SSF48452">
    <property type="entry name" value="TPR-like"/>
    <property type="match status" value="2"/>
</dbReference>
<evidence type="ECO:0000256" key="3">
    <source>
        <dbReference type="SAM" id="MobiDB-lite"/>
    </source>
</evidence>
<feature type="region of interest" description="Disordered" evidence="3">
    <location>
        <begin position="1176"/>
        <end position="1291"/>
    </location>
</feature>
<feature type="domain" description="PNPLA" evidence="4">
    <location>
        <begin position="14"/>
        <end position="211"/>
    </location>
</feature>
<dbReference type="Gene3D" id="3.40.1090.10">
    <property type="entry name" value="Cytosolic phospholipase A2 catalytic domain"/>
    <property type="match status" value="2"/>
</dbReference>
<evidence type="ECO:0000313" key="6">
    <source>
        <dbReference type="Proteomes" id="UP000663827"/>
    </source>
</evidence>
<comment type="caution">
    <text evidence="2">Lacks conserved residue(s) required for the propagation of feature annotation.</text>
</comment>
<accession>A0A8H3HXF3</accession>
<feature type="non-terminal residue" evidence="5">
    <location>
        <position position="1"/>
    </location>
</feature>
<dbReference type="EMBL" id="CAJNJQ010001153">
    <property type="protein sequence ID" value="CAE7123276.1"/>
    <property type="molecule type" value="Genomic_DNA"/>
</dbReference>
<evidence type="ECO:0000256" key="1">
    <source>
        <dbReference type="ARBA" id="ARBA00023098"/>
    </source>
</evidence>
<protein>
    <recommendedName>
        <fullName evidence="4">PNPLA domain-containing protein</fullName>
    </recommendedName>
</protein>
<comment type="caution">
    <text evidence="5">The sequence shown here is derived from an EMBL/GenBank/DDBJ whole genome shotgun (WGS) entry which is preliminary data.</text>
</comment>
<dbReference type="PANTHER" id="PTHR46082">
    <property type="entry name" value="ATP/GTP-BINDING PROTEIN-RELATED"/>
    <property type="match status" value="1"/>
</dbReference>
<evidence type="ECO:0000313" key="5">
    <source>
        <dbReference type="EMBL" id="CAE7123276.1"/>
    </source>
</evidence>
<reference evidence="5" key="1">
    <citation type="submission" date="2021-01" db="EMBL/GenBank/DDBJ databases">
        <authorList>
            <person name="Kaushik A."/>
        </authorList>
    </citation>
    <scope>NUCLEOTIDE SEQUENCE</scope>
    <source>
        <strain evidence="5">AG5</strain>
    </source>
</reference>
<dbReference type="Proteomes" id="UP000663827">
    <property type="component" value="Unassembled WGS sequence"/>
</dbReference>
<dbReference type="SUPFAM" id="SSF52151">
    <property type="entry name" value="FabD/lysophospholipase-like"/>
    <property type="match status" value="2"/>
</dbReference>